<comment type="caution">
    <text evidence="2">The sequence shown here is derived from an EMBL/GenBank/DDBJ whole genome shotgun (WGS) entry which is preliminary data.</text>
</comment>
<gene>
    <name evidence="2" type="ORF">PCOR1329_LOCUS74289</name>
</gene>
<dbReference type="Gene3D" id="2.60.120.200">
    <property type="match status" value="1"/>
</dbReference>
<evidence type="ECO:0000313" key="3">
    <source>
        <dbReference type="Proteomes" id="UP001189429"/>
    </source>
</evidence>
<accession>A0ABN9XBG7</accession>
<reference evidence="2" key="1">
    <citation type="submission" date="2023-10" db="EMBL/GenBank/DDBJ databases">
        <authorList>
            <person name="Chen Y."/>
            <person name="Shah S."/>
            <person name="Dougan E. K."/>
            <person name="Thang M."/>
            <person name="Chan C."/>
        </authorList>
    </citation>
    <scope>NUCLEOTIDE SEQUENCE [LARGE SCALE GENOMIC DNA]</scope>
</reference>
<protein>
    <recommendedName>
        <fullName evidence="4">LamG-like jellyroll fold domain-containing protein</fullName>
    </recommendedName>
</protein>
<feature type="compositionally biased region" description="Polar residues" evidence="1">
    <location>
        <begin position="873"/>
        <end position="883"/>
    </location>
</feature>
<feature type="non-terminal residue" evidence="2">
    <location>
        <position position="1"/>
    </location>
</feature>
<sequence length="912" mass="98793">VIGTLSQGDDWEGKAVMLRLLQRQQSAEARWITHKDNKALSSASVRAGMAVADPGWPKRMRAPSAIDFVESLCDGLAQGDEEYALPMMFLYLYRLFAGQVPVRLVGASAGASEADAARWQHTFATLTANLLPDSRQSGVLQSLISVFTRSRSLVCRGDGDGRLPWSDEVNKLVKKAQHSSHDQSRQVAALTGFLGELEGWLATFRSDLRAICVGASVDEADLDLGSESLWEDVLVHHKWAEFDSRQVESVEWQFLRDRVLQRGTESCAVMYDSAQRLWQATVGSAGRVLIEVISPSLLLVQPAPRCRVPPYADSRGKAFSALAVSSIDGTWIDREANSGFEVTISDGVIQRTCLLQGEDRPLGNVVFRAGDFFEAQLDGDRHTCRLLNGRLRWSNGWIWIPKGAQEFVVYSDNSQTTPVTPTSPAALVPTVSEASMLTAPAAFIPTVAVASTPRRLSVDSGGPYARTSRADSSGMGLTKSKDVDDLHGGPCSVVGWGVVVAGIDEGDGWLRLGSRCYLPLNADSCAESGKTTKKHEAVKIVLRSMEDLDRLDSKIEAKLKKRKDFSRLTTFRNLEASGFFIDSSGKRYGVGEKPELTDEDGGVVDELFPLTYFLTVPQAPPAAAEGDRGGGAGRQQPRLLPAQDPLAQAAAQGRAETRRGPDGILYSEGEFFQLFGRTDEWEDGGALRRRGEVELGGVELDCGMDFNFDSADEFSIQLQVCPKKAGMGSLVARTSGESGQGYDLGLEAGRLVVALRGQSSGGDDLCIKVASEEVLQCGVWHHVAMTYNGSRTAEGVTLYLNYRQVPAVVEKDALGEGSFATPGAALFIGRRESGSNPFEGSIADVTIRPGLRDPLQADGRRPSVFYGGRRMPATSTPHSTDALQTKRAPCPARRTTCRSLRDGRSALATEKF</sequence>
<organism evidence="2 3">
    <name type="scientific">Prorocentrum cordatum</name>
    <dbReference type="NCBI Taxonomy" id="2364126"/>
    <lineage>
        <taxon>Eukaryota</taxon>
        <taxon>Sar</taxon>
        <taxon>Alveolata</taxon>
        <taxon>Dinophyceae</taxon>
        <taxon>Prorocentrales</taxon>
        <taxon>Prorocentraceae</taxon>
        <taxon>Prorocentrum</taxon>
    </lineage>
</organism>
<evidence type="ECO:0000313" key="2">
    <source>
        <dbReference type="EMBL" id="CAK0895578.1"/>
    </source>
</evidence>
<dbReference type="InterPro" id="IPR013320">
    <property type="entry name" value="ConA-like_dom_sf"/>
</dbReference>
<evidence type="ECO:0000256" key="1">
    <source>
        <dbReference type="SAM" id="MobiDB-lite"/>
    </source>
</evidence>
<dbReference type="Pfam" id="PF13385">
    <property type="entry name" value="Laminin_G_3"/>
    <property type="match status" value="1"/>
</dbReference>
<dbReference type="EMBL" id="CAUYUJ010020059">
    <property type="protein sequence ID" value="CAK0895578.1"/>
    <property type="molecule type" value="Genomic_DNA"/>
</dbReference>
<name>A0ABN9XBG7_9DINO</name>
<feature type="region of interest" description="Disordered" evidence="1">
    <location>
        <begin position="851"/>
        <end position="894"/>
    </location>
</feature>
<evidence type="ECO:0008006" key="4">
    <source>
        <dbReference type="Google" id="ProtNLM"/>
    </source>
</evidence>
<proteinExistence type="predicted"/>
<dbReference type="Proteomes" id="UP001189429">
    <property type="component" value="Unassembled WGS sequence"/>
</dbReference>
<dbReference type="SUPFAM" id="SSF49899">
    <property type="entry name" value="Concanavalin A-like lectins/glucanases"/>
    <property type="match status" value="1"/>
</dbReference>
<keyword evidence="3" id="KW-1185">Reference proteome</keyword>